<protein>
    <recommendedName>
        <fullName evidence="3">ESX-1 secretion-associated protein</fullName>
    </recommendedName>
</protein>
<dbReference type="KEGG" id="aer:AERYTH_01210"/>
<accession>A0A0U4CJP5</accession>
<name>A0A0U4CJP5_9ACTN</name>
<dbReference type="AlphaFoldDB" id="A0A0U4CJP5"/>
<dbReference type="STRING" id="2041.AERYTH_01210"/>
<dbReference type="PATRIC" id="fig|2041.4.peg.250"/>
<evidence type="ECO:0000313" key="1">
    <source>
        <dbReference type="EMBL" id="ALX03414.1"/>
    </source>
</evidence>
<organism evidence="1 2">
    <name type="scientific">Aeromicrobium erythreum</name>
    <dbReference type="NCBI Taxonomy" id="2041"/>
    <lineage>
        <taxon>Bacteria</taxon>
        <taxon>Bacillati</taxon>
        <taxon>Actinomycetota</taxon>
        <taxon>Actinomycetes</taxon>
        <taxon>Propionibacteriales</taxon>
        <taxon>Nocardioidaceae</taxon>
        <taxon>Aeromicrobium</taxon>
    </lineage>
</organism>
<gene>
    <name evidence="1" type="ORF">AERYTH_01210</name>
</gene>
<evidence type="ECO:0008006" key="3">
    <source>
        <dbReference type="Google" id="ProtNLM"/>
    </source>
</evidence>
<dbReference type="EMBL" id="CP011502">
    <property type="protein sequence ID" value="ALX03414.1"/>
    <property type="molecule type" value="Genomic_DNA"/>
</dbReference>
<reference evidence="1 2" key="1">
    <citation type="journal article" date="1991" name="Int. J. Syst. Bacteriol.">
        <title>Description of the erythromycin-producing bacterium Arthrobacter sp. strain NRRL B-3381 as Aeromicrobium erythreum gen. nov., sp. nov.</title>
        <authorList>
            <person name="Miller E.S."/>
            <person name="Woese C.R."/>
            <person name="Brenner S."/>
        </authorList>
    </citation>
    <scope>NUCLEOTIDE SEQUENCE [LARGE SCALE GENOMIC DNA]</scope>
    <source>
        <strain evidence="1 2">AR18</strain>
    </source>
</reference>
<dbReference type="OrthoDB" id="3789937at2"/>
<sequence length="100" mass="9995">MSIDVDLAVLGTIATDLTDAGTTLSGIDTAGSSGVDAGPMTAVIASMVAQVIDSAANVADGLSGTGALVGLSRDYYQRADADAEVSLEDIRSTMQEEGGR</sequence>
<keyword evidence="2" id="KW-1185">Reference proteome</keyword>
<evidence type="ECO:0000313" key="2">
    <source>
        <dbReference type="Proteomes" id="UP000067689"/>
    </source>
</evidence>
<dbReference type="Proteomes" id="UP000067689">
    <property type="component" value="Chromosome"/>
</dbReference>
<dbReference type="RefSeq" id="WP_067853570.1">
    <property type="nucleotide sequence ID" value="NZ_CP011502.1"/>
</dbReference>
<proteinExistence type="predicted"/>